<evidence type="ECO:0000313" key="3">
    <source>
        <dbReference type="Proteomes" id="UP000284163"/>
    </source>
</evidence>
<reference evidence="2 3" key="1">
    <citation type="submission" date="2018-08" db="EMBL/GenBank/DDBJ databases">
        <title>A genome reference for cultivated species of the human gut microbiota.</title>
        <authorList>
            <person name="Zou Y."/>
            <person name="Xue W."/>
            <person name="Luo G."/>
        </authorList>
    </citation>
    <scope>NUCLEOTIDE SEQUENCE [LARGE SCALE GENOMIC DNA]</scope>
    <source>
        <strain evidence="2 3">CF01-1</strain>
    </source>
</reference>
<sequence>MSELATRTNWRQPITGYKSNSGGRKGRKQAEKPTLTEQGIDVDEFIRENHARIQRLRETTPRNRKPEPTYRKVYETWLEQSKTGHPSERSIAKALGKSVSTIHHHVTNLVRDGYLAKDTIREREYVLTGKPFNPIGQGKAKQSPDTLARIREETVRLQNEGVAFDPAEYARIISGRVGKSKKTVRNNFATLRKEGILPPAENPFASQRKPKPEPEPKPAANKEEPMSQTTTPKITPRDITTTEVVPEKHYENPRAIIANALVGIYDSISALQRAAYQANDKVVYGFATKLMNGELMDIKANYSKDTK</sequence>
<feature type="region of interest" description="Disordered" evidence="1">
    <location>
        <begin position="1"/>
        <end position="38"/>
    </location>
</feature>
<comment type="caution">
    <text evidence="2">The sequence shown here is derived from an EMBL/GenBank/DDBJ whole genome shotgun (WGS) entry which is preliminary data.</text>
</comment>
<accession>A0A413KAL7</accession>
<feature type="compositionally biased region" description="Basic and acidic residues" evidence="1">
    <location>
        <begin position="210"/>
        <end position="225"/>
    </location>
</feature>
<feature type="compositionally biased region" description="Polar residues" evidence="1">
    <location>
        <begin position="1"/>
        <end position="22"/>
    </location>
</feature>
<gene>
    <name evidence="2" type="ORF">DXA22_10045</name>
</gene>
<evidence type="ECO:0000256" key="1">
    <source>
        <dbReference type="SAM" id="MobiDB-lite"/>
    </source>
</evidence>
<dbReference type="Gene3D" id="1.10.10.10">
    <property type="entry name" value="Winged helix-like DNA-binding domain superfamily/Winged helix DNA-binding domain"/>
    <property type="match status" value="1"/>
</dbReference>
<feature type="region of interest" description="Disordered" evidence="1">
    <location>
        <begin position="190"/>
        <end position="238"/>
    </location>
</feature>
<organism evidence="2 3">
    <name type="scientific">Bifidobacterium pseudocatenulatum</name>
    <dbReference type="NCBI Taxonomy" id="28026"/>
    <lineage>
        <taxon>Bacteria</taxon>
        <taxon>Bacillati</taxon>
        <taxon>Actinomycetota</taxon>
        <taxon>Actinomycetes</taxon>
        <taxon>Bifidobacteriales</taxon>
        <taxon>Bifidobacteriaceae</taxon>
        <taxon>Bifidobacterium</taxon>
    </lineage>
</organism>
<feature type="compositionally biased region" description="Polar residues" evidence="1">
    <location>
        <begin position="226"/>
        <end position="238"/>
    </location>
</feature>
<name>A0A413KAL7_BIFPS</name>
<dbReference type="Proteomes" id="UP000284163">
    <property type="component" value="Unassembled WGS sequence"/>
</dbReference>
<proteinExistence type="predicted"/>
<dbReference type="InterPro" id="IPR036390">
    <property type="entry name" value="WH_DNA-bd_sf"/>
</dbReference>
<protein>
    <submittedName>
        <fullName evidence="2">Winged helix-turn-helix transcriptional regulator</fullName>
    </submittedName>
</protein>
<dbReference type="EMBL" id="QSDK01000027">
    <property type="protein sequence ID" value="RGY74650.1"/>
    <property type="molecule type" value="Genomic_DNA"/>
</dbReference>
<dbReference type="InterPro" id="IPR036388">
    <property type="entry name" value="WH-like_DNA-bd_sf"/>
</dbReference>
<dbReference type="AlphaFoldDB" id="A0A413KAL7"/>
<evidence type="ECO:0000313" key="2">
    <source>
        <dbReference type="EMBL" id="RGY74650.1"/>
    </source>
</evidence>
<dbReference type="SUPFAM" id="SSF46785">
    <property type="entry name" value="Winged helix' DNA-binding domain"/>
    <property type="match status" value="1"/>
</dbReference>